<protein>
    <submittedName>
        <fullName evidence="1">Uncharacterized protein</fullName>
    </submittedName>
</protein>
<reference evidence="1 2" key="1">
    <citation type="submission" date="2024-01" db="EMBL/GenBank/DDBJ databases">
        <authorList>
            <person name="Waweru B."/>
        </authorList>
    </citation>
    <scope>NUCLEOTIDE SEQUENCE [LARGE SCALE GENOMIC DNA]</scope>
</reference>
<dbReference type="Proteomes" id="UP001314170">
    <property type="component" value="Unassembled WGS sequence"/>
</dbReference>
<gene>
    <name evidence="1" type="ORF">DCAF_LOCUS23494</name>
</gene>
<organism evidence="1 2">
    <name type="scientific">Dovyalis caffra</name>
    <dbReference type="NCBI Taxonomy" id="77055"/>
    <lineage>
        <taxon>Eukaryota</taxon>
        <taxon>Viridiplantae</taxon>
        <taxon>Streptophyta</taxon>
        <taxon>Embryophyta</taxon>
        <taxon>Tracheophyta</taxon>
        <taxon>Spermatophyta</taxon>
        <taxon>Magnoliopsida</taxon>
        <taxon>eudicotyledons</taxon>
        <taxon>Gunneridae</taxon>
        <taxon>Pentapetalae</taxon>
        <taxon>rosids</taxon>
        <taxon>fabids</taxon>
        <taxon>Malpighiales</taxon>
        <taxon>Salicaceae</taxon>
        <taxon>Flacourtieae</taxon>
        <taxon>Dovyalis</taxon>
    </lineage>
</organism>
<comment type="caution">
    <text evidence="1">The sequence shown here is derived from an EMBL/GenBank/DDBJ whole genome shotgun (WGS) entry which is preliminary data.</text>
</comment>
<name>A0AAV1SJY7_9ROSI</name>
<accession>A0AAV1SJY7</accession>
<keyword evidence="2" id="KW-1185">Reference proteome</keyword>
<evidence type="ECO:0000313" key="1">
    <source>
        <dbReference type="EMBL" id="CAK7350750.1"/>
    </source>
</evidence>
<sequence>MRMVIGPAKAHPVEASVWVMRASVGEQACEARRARGCLVRGLSYVLEDLLYRREVGVVAWAKGGQCCNKLRGAREDCCNLG</sequence>
<proteinExistence type="predicted"/>
<dbReference type="EMBL" id="CAWUPB010001184">
    <property type="protein sequence ID" value="CAK7350750.1"/>
    <property type="molecule type" value="Genomic_DNA"/>
</dbReference>
<evidence type="ECO:0000313" key="2">
    <source>
        <dbReference type="Proteomes" id="UP001314170"/>
    </source>
</evidence>
<dbReference type="AlphaFoldDB" id="A0AAV1SJY7"/>